<dbReference type="InterPro" id="IPR036291">
    <property type="entry name" value="NAD(P)-bd_dom_sf"/>
</dbReference>
<dbReference type="Gene3D" id="3.40.50.720">
    <property type="entry name" value="NAD(P)-binding Rossmann-like Domain"/>
    <property type="match status" value="2"/>
</dbReference>
<feature type="domain" description="D-isomer specific 2-hydroxyacid dehydrogenase catalytic" evidence="5">
    <location>
        <begin position="54"/>
        <end position="339"/>
    </location>
</feature>
<evidence type="ECO:0000256" key="4">
    <source>
        <dbReference type="RuleBase" id="RU003719"/>
    </source>
</evidence>
<dbReference type="InterPro" id="IPR029753">
    <property type="entry name" value="D-isomer_DH_CS"/>
</dbReference>
<feature type="domain" description="D-isomer specific 2-hydroxyacid dehydrogenase NAD-binding" evidence="6">
    <location>
        <begin position="153"/>
        <end position="308"/>
    </location>
</feature>
<organism evidence="7 8">
    <name type="scientific">Aspergillus awamori</name>
    <name type="common">Black koji mold</name>
    <dbReference type="NCBI Taxonomy" id="105351"/>
    <lineage>
        <taxon>Eukaryota</taxon>
        <taxon>Fungi</taxon>
        <taxon>Dikarya</taxon>
        <taxon>Ascomycota</taxon>
        <taxon>Pezizomycotina</taxon>
        <taxon>Eurotiomycetes</taxon>
        <taxon>Eurotiomycetidae</taxon>
        <taxon>Eurotiales</taxon>
        <taxon>Aspergillaceae</taxon>
        <taxon>Aspergillus</taxon>
    </lineage>
</organism>
<dbReference type="Proteomes" id="UP000286921">
    <property type="component" value="Unassembled WGS sequence"/>
</dbReference>
<dbReference type="EMBL" id="BDHI01000002">
    <property type="protein sequence ID" value="GCB19777.1"/>
    <property type="molecule type" value="Genomic_DNA"/>
</dbReference>
<dbReference type="FunFam" id="3.40.50.720:FF:000282">
    <property type="entry name" value="Glyoxylate reductase protein"/>
    <property type="match status" value="1"/>
</dbReference>
<comment type="similarity">
    <text evidence="1 4">Belongs to the D-isomer specific 2-hydroxyacid dehydrogenase family.</text>
</comment>
<evidence type="ECO:0000256" key="1">
    <source>
        <dbReference type="ARBA" id="ARBA00005854"/>
    </source>
</evidence>
<sequence>MPAALLIGAITHSMPEWNDLSSILTLKEFPSGTREDFIRNCRDGQYDDVVAIYRSNTSTKFTGPFDAELLSVLPSSLKYIAHNGAGYDNIDVAACTKKGIAVSSTPVAVNNATADVAIFLMIGALRQAYIPVTSLREGEPIHLNPVTTQYNHETGKFLGQTGLGHDPQNKVLGILGMGGIGREVARRARAFGMTIQYHNRSRLSPELEDGATYVSFDELLANSDVLSLNLALNASTRHIIGKTEFQKMKDGVIIVNTARGALIDEKALVEALESGKVWSAGLDVYENEPAIEPGLVNNPRVMLLPHIGTMTYETQREMELLVLNNLRSGVETGKMITLVPEQKDVFGK</sequence>
<keyword evidence="2 4" id="KW-0560">Oxidoreductase</keyword>
<reference evidence="7 8" key="1">
    <citation type="submission" date="2016-09" db="EMBL/GenBank/DDBJ databases">
        <title>Aspergillus awamori IFM 58123T.</title>
        <authorList>
            <person name="Kusuya Y."/>
            <person name="Shimizu M."/>
            <person name="Takahashi H."/>
            <person name="Yaguchi T."/>
        </authorList>
    </citation>
    <scope>NUCLEOTIDE SEQUENCE [LARGE SCALE GENOMIC DNA]</scope>
    <source>
        <strain evidence="7 8">IFM 58123</strain>
    </source>
</reference>
<dbReference type="GO" id="GO:0005829">
    <property type="term" value="C:cytosol"/>
    <property type="evidence" value="ECO:0007669"/>
    <property type="project" value="TreeGrafter"/>
</dbReference>
<dbReference type="Pfam" id="PF02826">
    <property type="entry name" value="2-Hacid_dh_C"/>
    <property type="match status" value="1"/>
</dbReference>
<dbReference type="PROSITE" id="PS00065">
    <property type="entry name" value="D_2_HYDROXYACID_DH_1"/>
    <property type="match status" value="1"/>
</dbReference>
<dbReference type="InterPro" id="IPR006139">
    <property type="entry name" value="D-isomer_2_OHA_DH_cat_dom"/>
</dbReference>
<dbReference type="CDD" id="cd12168">
    <property type="entry name" value="Mand_dh_like"/>
    <property type="match status" value="1"/>
</dbReference>
<dbReference type="AlphaFoldDB" id="A0A401KKE4"/>
<evidence type="ECO:0000256" key="2">
    <source>
        <dbReference type="ARBA" id="ARBA00023002"/>
    </source>
</evidence>
<evidence type="ECO:0000313" key="8">
    <source>
        <dbReference type="Proteomes" id="UP000286921"/>
    </source>
</evidence>
<dbReference type="PROSITE" id="PS00671">
    <property type="entry name" value="D_2_HYDROXYACID_DH_3"/>
    <property type="match status" value="1"/>
</dbReference>
<dbReference type="InterPro" id="IPR050223">
    <property type="entry name" value="D-isomer_2-hydroxyacid_DH"/>
</dbReference>
<dbReference type="GO" id="GO:0030267">
    <property type="term" value="F:glyoxylate reductase (NADPH) activity"/>
    <property type="evidence" value="ECO:0007669"/>
    <property type="project" value="TreeGrafter"/>
</dbReference>
<name>A0A401KKE4_ASPAW</name>
<comment type="caution">
    <text evidence="7">The sequence shown here is derived from an EMBL/GenBank/DDBJ whole genome shotgun (WGS) entry which is preliminary data.</text>
</comment>
<dbReference type="GO" id="GO:0051287">
    <property type="term" value="F:NAD binding"/>
    <property type="evidence" value="ECO:0007669"/>
    <property type="project" value="InterPro"/>
</dbReference>
<evidence type="ECO:0000259" key="5">
    <source>
        <dbReference type="Pfam" id="PF00389"/>
    </source>
</evidence>
<dbReference type="PANTHER" id="PTHR10996:SF257">
    <property type="entry name" value="GLYOXYLATE REDUCTASE 1"/>
    <property type="match status" value="1"/>
</dbReference>
<dbReference type="GO" id="GO:0016618">
    <property type="term" value="F:hydroxypyruvate reductase [NAD(P)H] activity"/>
    <property type="evidence" value="ECO:0007669"/>
    <property type="project" value="TreeGrafter"/>
</dbReference>
<protein>
    <submittedName>
        <fullName evidence="7">Putative 2-hydroxyacid dehydrogenase UNK4.10</fullName>
    </submittedName>
</protein>
<keyword evidence="8" id="KW-1185">Reference proteome</keyword>
<dbReference type="SUPFAM" id="SSF52283">
    <property type="entry name" value="Formate/glycerate dehydrogenase catalytic domain-like"/>
    <property type="match status" value="1"/>
</dbReference>
<dbReference type="InterPro" id="IPR029752">
    <property type="entry name" value="D-isomer_DH_CS1"/>
</dbReference>
<evidence type="ECO:0000256" key="3">
    <source>
        <dbReference type="ARBA" id="ARBA00023027"/>
    </source>
</evidence>
<accession>A0A401KKE4</accession>
<dbReference type="Pfam" id="PF00389">
    <property type="entry name" value="2-Hacid_dh"/>
    <property type="match status" value="1"/>
</dbReference>
<dbReference type="InterPro" id="IPR006140">
    <property type="entry name" value="D-isomer_DH_NAD-bd"/>
</dbReference>
<gene>
    <name evidence="7" type="ORF">AAWM_02662</name>
</gene>
<evidence type="ECO:0000313" key="7">
    <source>
        <dbReference type="EMBL" id="GCB19777.1"/>
    </source>
</evidence>
<keyword evidence="3" id="KW-0520">NAD</keyword>
<dbReference type="PANTHER" id="PTHR10996">
    <property type="entry name" value="2-HYDROXYACID DEHYDROGENASE-RELATED"/>
    <property type="match status" value="1"/>
</dbReference>
<dbReference type="SUPFAM" id="SSF51735">
    <property type="entry name" value="NAD(P)-binding Rossmann-fold domains"/>
    <property type="match status" value="1"/>
</dbReference>
<dbReference type="STRING" id="105351.A0A401KKE4"/>
<proteinExistence type="inferred from homology"/>
<evidence type="ECO:0000259" key="6">
    <source>
        <dbReference type="Pfam" id="PF02826"/>
    </source>
</evidence>